<dbReference type="PRINTS" id="PR00792">
    <property type="entry name" value="PEPSIN"/>
</dbReference>
<dbReference type="Pfam" id="PF00026">
    <property type="entry name" value="Asp"/>
    <property type="match status" value="2"/>
</dbReference>
<dbReference type="PANTHER" id="PTHR47966">
    <property type="entry name" value="BETA-SITE APP-CLEAVING ENZYME, ISOFORM A-RELATED"/>
    <property type="match status" value="1"/>
</dbReference>
<feature type="signal peptide" evidence="3">
    <location>
        <begin position="1"/>
        <end position="23"/>
    </location>
</feature>
<dbReference type="Gene3D" id="2.40.70.10">
    <property type="entry name" value="Acid Proteases"/>
    <property type="match status" value="2"/>
</dbReference>
<feature type="domain" description="Peptidase A1" evidence="4">
    <location>
        <begin position="87"/>
        <end position="392"/>
    </location>
</feature>
<dbReference type="InterPro" id="IPR033121">
    <property type="entry name" value="PEPTIDASE_A1"/>
</dbReference>
<dbReference type="GO" id="GO:0004190">
    <property type="term" value="F:aspartic-type endopeptidase activity"/>
    <property type="evidence" value="ECO:0007669"/>
    <property type="project" value="InterPro"/>
</dbReference>
<dbReference type="SUPFAM" id="SSF50630">
    <property type="entry name" value="Acid proteases"/>
    <property type="match status" value="1"/>
</dbReference>
<reference evidence="5 6" key="1">
    <citation type="submission" date="2016-04" db="EMBL/GenBank/DDBJ databases">
        <title>A degradative enzymes factory behind the ericoid mycorrhizal symbiosis.</title>
        <authorList>
            <consortium name="DOE Joint Genome Institute"/>
            <person name="Martino E."/>
            <person name="Morin E."/>
            <person name="Grelet G."/>
            <person name="Kuo A."/>
            <person name="Kohler A."/>
            <person name="Daghino S."/>
            <person name="Barry K."/>
            <person name="Choi C."/>
            <person name="Cichocki N."/>
            <person name="Clum A."/>
            <person name="Copeland A."/>
            <person name="Hainaut M."/>
            <person name="Haridas S."/>
            <person name="Labutti K."/>
            <person name="Lindquist E."/>
            <person name="Lipzen A."/>
            <person name="Khouja H.-R."/>
            <person name="Murat C."/>
            <person name="Ohm R."/>
            <person name="Olson A."/>
            <person name="Spatafora J."/>
            <person name="Veneault-Fourrey C."/>
            <person name="Henrissat B."/>
            <person name="Grigoriev I."/>
            <person name="Martin F."/>
            <person name="Perotto S."/>
        </authorList>
    </citation>
    <scope>NUCLEOTIDE SEQUENCE [LARGE SCALE GENOMIC DNA]</scope>
    <source>
        <strain evidence="5 6">F</strain>
    </source>
</reference>
<evidence type="ECO:0000256" key="2">
    <source>
        <dbReference type="PIRSR" id="PIRSR601461-1"/>
    </source>
</evidence>
<organism evidence="5 6">
    <name type="scientific">Hyaloscypha variabilis (strain UAMH 11265 / GT02V1 / F)</name>
    <name type="common">Meliniomyces variabilis</name>
    <dbReference type="NCBI Taxonomy" id="1149755"/>
    <lineage>
        <taxon>Eukaryota</taxon>
        <taxon>Fungi</taxon>
        <taxon>Dikarya</taxon>
        <taxon>Ascomycota</taxon>
        <taxon>Pezizomycotina</taxon>
        <taxon>Leotiomycetes</taxon>
        <taxon>Helotiales</taxon>
        <taxon>Hyaloscyphaceae</taxon>
        <taxon>Hyaloscypha</taxon>
        <taxon>Hyaloscypha variabilis</taxon>
    </lineage>
</organism>
<evidence type="ECO:0000313" key="6">
    <source>
        <dbReference type="Proteomes" id="UP000235786"/>
    </source>
</evidence>
<dbReference type="Proteomes" id="UP000235786">
    <property type="component" value="Unassembled WGS sequence"/>
</dbReference>
<dbReference type="InterPro" id="IPR021109">
    <property type="entry name" value="Peptidase_aspartic_dom_sf"/>
</dbReference>
<dbReference type="GO" id="GO:0006508">
    <property type="term" value="P:proteolysis"/>
    <property type="evidence" value="ECO:0007669"/>
    <property type="project" value="UniProtKB-KW"/>
</dbReference>
<name>A0A2J6RRD7_HYAVF</name>
<keyword evidence="6" id="KW-1185">Reference proteome</keyword>
<feature type="active site" evidence="2">
    <location>
        <position position="282"/>
    </location>
</feature>
<protein>
    <submittedName>
        <fullName evidence="5">Acid protease</fullName>
    </submittedName>
</protein>
<evidence type="ECO:0000256" key="3">
    <source>
        <dbReference type="SAM" id="SignalP"/>
    </source>
</evidence>
<evidence type="ECO:0000256" key="1">
    <source>
        <dbReference type="ARBA" id="ARBA00007447"/>
    </source>
</evidence>
<proteinExistence type="inferred from homology"/>
<dbReference type="EMBL" id="KZ613944">
    <property type="protein sequence ID" value="PMD41074.1"/>
    <property type="molecule type" value="Genomic_DNA"/>
</dbReference>
<feature type="chain" id="PRO_5014359928" evidence="3">
    <location>
        <begin position="24"/>
        <end position="392"/>
    </location>
</feature>
<sequence>MMLASLYLLAFAVLSSLFASCLCSEAFKVSQVSSLNRRPRGGPTGLARAYARYGLPVSQSLATSDAGQLKGHISSSSADLVDYEIMYSTPITIGGQKFNMQLDTGSSAVWVYSAFTPEDMRGPNRSVYDPSLSPTSRIIPNVSLVETYGGGSIYVSGLAYTDTLTIGDLVVPSQAVGATENVSSSFYSIPTIDGILGLSAYNGSGGSDLSRERPGNAEGTSLYRLPQSWKWRGFTFGYIPEPYSETTLTWVNSTSDWSTIITGWAIGTPSNMTSTSLGPIVDTGTPFLLLPPDYCTEYYNSVTTVLQGSYHGETGFIYPCNTTLPDLYLKIGEYTATIKGDQIAGPEVGNGYCWGHLQPIAGPNVPSAILGDTFLQSTFTVFKLPAGDFGIR</sequence>
<comment type="similarity">
    <text evidence="1">Belongs to the peptidase A1 family.</text>
</comment>
<dbReference type="InterPro" id="IPR001461">
    <property type="entry name" value="Aspartic_peptidase_A1"/>
</dbReference>
<dbReference type="PANTHER" id="PTHR47966:SF1">
    <property type="entry name" value="ASPARTYL PROTEINASE"/>
    <property type="match status" value="1"/>
</dbReference>
<gene>
    <name evidence="5" type="ORF">L207DRAFT_527745</name>
</gene>
<dbReference type="AlphaFoldDB" id="A0A2J6RRD7"/>
<dbReference type="OrthoDB" id="2747330at2759"/>
<accession>A0A2J6RRD7</accession>
<keyword evidence="3" id="KW-0732">Signal</keyword>
<keyword evidence="5" id="KW-0645">Protease</keyword>
<feature type="active site" evidence="2">
    <location>
        <position position="103"/>
    </location>
</feature>
<keyword evidence="5" id="KW-0378">Hydrolase</keyword>
<dbReference type="STRING" id="1149755.A0A2J6RRD7"/>
<evidence type="ECO:0000259" key="4">
    <source>
        <dbReference type="PROSITE" id="PS51767"/>
    </source>
</evidence>
<dbReference type="PROSITE" id="PS51767">
    <property type="entry name" value="PEPTIDASE_A1"/>
    <property type="match status" value="1"/>
</dbReference>
<evidence type="ECO:0000313" key="5">
    <source>
        <dbReference type="EMBL" id="PMD41074.1"/>
    </source>
</evidence>